<name>A0A6J4LT06_9GAMM</name>
<protein>
    <submittedName>
        <fullName evidence="1">Uncharacterized protein</fullName>
    </submittedName>
</protein>
<gene>
    <name evidence="1" type="ORF">AVDCRST_MAG71-2171</name>
</gene>
<proteinExistence type="predicted"/>
<accession>A0A6J4LT06</accession>
<feature type="non-terminal residue" evidence="1">
    <location>
        <position position="22"/>
    </location>
</feature>
<organism evidence="1">
    <name type="scientific">uncultured Lysobacter sp</name>
    <dbReference type="NCBI Taxonomy" id="271060"/>
    <lineage>
        <taxon>Bacteria</taxon>
        <taxon>Pseudomonadati</taxon>
        <taxon>Pseudomonadota</taxon>
        <taxon>Gammaproteobacteria</taxon>
        <taxon>Lysobacterales</taxon>
        <taxon>Lysobacteraceae</taxon>
        <taxon>Lysobacter</taxon>
        <taxon>environmental samples</taxon>
    </lineage>
</organism>
<dbReference type="AlphaFoldDB" id="A0A6J4LT06"/>
<evidence type="ECO:0000313" key="1">
    <source>
        <dbReference type="EMBL" id="CAA9340026.1"/>
    </source>
</evidence>
<reference evidence="1" key="1">
    <citation type="submission" date="2020-02" db="EMBL/GenBank/DDBJ databases">
        <authorList>
            <person name="Meier V. D."/>
        </authorList>
    </citation>
    <scope>NUCLEOTIDE SEQUENCE</scope>
    <source>
        <strain evidence="1">AVDCRST_MAG71</strain>
    </source>
</reference>
<sequence length="22" mass="2168">MTTPTPLPAAARAALDTGLDAL</sequence>
<dbReference type="EMBL" id="CADCUA010000506">
    <property type="protein sequence ID" value="CAA9340026.1"/>
    <property type="molecule type" value="Genomic_DNA"/>
</dbReference>